<keyword evidence="2" id="KW-1185">Reference proteome</keyword>
<dbReference type="EMBL" id="CAJVPM010022389">
    <property type="protein sequence ID" value="CAG8644845.1"/>
    <property type="molecule type" value="Genomic_DNA"/>
</dbReference>
<evidence type="ECO:0000313" key="2">
    <source>
        <dbReference type="Proteomes" id="UP000789860"/>
    </source>
</evidence>
<sequence>LSDSSESNSDNNVNSYNSYKYLFNLHVNNSFDIFEEAGKKLDSYFLQQKKIDPSCMIKPVIGDMDSELKEIFWQLDEQIQLLTRF</sequence>
<feature type="non-terminal residue" evidence="1">
    <location>
        <position position="85"/>
    </location>
</feature>
<proteinExistence type="predicted"/>
<organism evidence="1 2">
    <name type="scientific">Scutellospora calospora</name>
    <dbReference type="NCBI Taxonomy" id="85575"/>
    <lineage>
        <taxon>Eukaryota</taxon>
        <taxon>Fungi</taxon>
        <taxon>Fungi incertae sedis</taxon>
        <taxon>Mucoromycota</taxon>
        <taxon>Glomeromycotina</taxon>
        <taxon>Glomeromycetes</taxon>
        <taxon>Diversisporales</taxon>
        <taxon>Gigasporaceae</taxon>
        <taxon>Scutellospora</taxon>
    </lineage>
</organism>
<dbReference type="Proteomes" id="UP000789860">
    <property type="component" value="Unassembled WGS sequence"/>
</dbReference>
<reference evidence="1" key="1">
    <citation type="submission" date="2021-06" db="EMBL/GenBank/DDBJ databases">
        <authorList>
            <person name="Kallberg Y."/>
            <person name="Tangrot J."/>
            <person name="Rosling A."/>
        </authorList>
    </citation>
    <scope>NUCLEOTIDE SEQUENCE</scope>
    <source>
        <strain evidence="1">AU212A</strain>
    </source>
</reference>
<feature type="non-terminal residue" evidence="1">
    <location>
        <position position="1"/>
    </location>
</feature>
<gene>
    <name evidence="1" type="ORF">SCALOS_LOCUS8455</name>
</gene>
<protein>
    <submittedName>
        <fullName evidence="1">8199_t:CDS:1</fullName>
    </submittedName>
</protein>
<evidence type="ECO:0000313" key="1">
    <source>
        <dbReference type="EMBL" id="CAG8644845.1"/>
    </source>
</evidence>
<accession>A0ACA9NBU4</accession>
<comment type="caution">
    <text evidence="1">The sequence shown here is derived from an EMBL/GenBank/DDBJ whole genome shotgun (WGS) entry which is preliminary data.</text>
</comment>
<name>A0ACA9NBU4_9GLOM</name>